<comment type="caution">
    <text evidence="1">The sequence shown here is derived from an EMBL/GenBank/DDBJ whole genome shotgun (WGS) entry which is preliminary data.</text>
</comment>
<dbReference type="AlphaFoldDB" id="A0A1J5HPX3"/>
<dbReference type="EMBL" id="MNZM01000073">
    <property type="protein sequence ID" value="OIP83850.1"/>
    <property type="molecule type" value="Genomic_DNA"/>
</dbReference>
<dbReference type="Gene3D" id="3.40.50.1000">
    <property type="entry name" value="HAD superfamily/HAD-like"/>
    <property type="match status" value="1"/>
</dbReference>
<dbReference type="InterPro" id="IPR036412">
    <property type="entry name" value="HAD-like_sf"/>
</dbReference>
<organism evidence="1 2">
    <name type="scientific">Candidatus Roizmanbacteria bacterium CG2_30_33_16</name>
    <dbReference type="NCBI Taxonomy" id="1805340"/>
    <lineage>
        <taxon>Bacteria</taxon>
        <taxon>Candidatus Roizmaniibacteriota</taxon>
    </lineage>
</organism>
<dbReference type="InterPro" id="IPR023214">
    <property type="entry name" value="HAD_sf"/>
</dbReference>
<dbReference type="Proteomes" id="UP000183758">
    <property type="component" value="Unassembled WGS sequence"/>
</dbReference>
<accession>A0A1J5HPX3</accession>
<evidence type="ECO:0000313" key="1">
    <source>
        <dbReference type="EMBL" id="OIP83850.1"/>
    </source>
</evidence>
<name>A0A1J5HPX3_9BACT</name>
<proteinExistence type="predicted"/>
<reference evidence="1 2" key="1">
    <citation type="journal article" date="2016" name="Environ. Microbiol.">
        <title>Genomic resolution of a cold subsurface aquifer community provides metabolic insights for novel microbes adapted to high CO concentrations.</title>
        <authorList>
            <person name="Probst A.J."/>
            <person name="Castelle C.J."/>
            <person name="Singh A."/>
            <person name="Brown C.T."/>
            <person name="Anantharaman K."/>
            <person name="Sharon I."/>
            <person name="Hug L.A."/>
            <person name="Burstein D."/>
            <person name="Emerson J.B."/>
            <person name="Thomas B.C."/>
            <person name="Banfield J.F."/>
        </authorList>
    </citation>
    <scope>NUCLEOTIDE SEQUENCE [LARGE SCALE GENOMIC DNA]</scope>
    <source>
        <strain evidence="1">CG2_30_33_16</strain>
    </source>
</reference>
<evidence type="ECO:0000313" key="2">
    <source>
        <dbReference type="Proteomes" id="UP000183758"/>
    </source>
</evidence>
<dbReference type="SUPFAM" id="SSF56784">
    <property type="entry name" value="HAD-like"/>
    <property type="match status" value="1"/>
</dbReference>
<protein>
    <submittedName>
        <fullName evidence="1">Uncharacterized protein</fullName>
    </submittedName>
</protein>
<gene>
    <name evidence="1" type="ORF">AUK04_02980</name>
</gene>
<sequence>MKSNIYQKIKQSPTNKLAFIDVDNTLTANPWDTNEKDLLDVKLTNQAIELLQKKGYCCILNTSRTEEMCMSSTQYGLSQQNFNFKRPPPQIGITPDGKQSYVKPENFYPNKLLNLPIIISSSGAKISVLQKEGGYKEDTNFYPDSFPDPYTWRKEIIIWLSKINLFVPFSYSPIDSETLFFEHKTDVFSPDYRVQLSFTSQNDMMLLSKHIKKMDGLYLTNDSEPDKHIFTAYITPKNGKIDAVDHIIHNLQKSETEIEIFIIGDSLPDLEVGIQTNPVSKMHITFLLVGGSKLTPYLLDKEKNIFAGINLTSIKKKLSPSKQTGFYTFTDLKTKHKRNIIIADEAFPQTVGPKSIVEFIKKNRYN</sequence>